<accession>A0ABQ1YMM4</accession>
<dbReference type="RefSeq" id="WP_188931097.1">
    <property type="nucleotide sequence ID" value="NZ_BMIA01000001.1"/>
</dbReference>
<keyword evidence="3" id="KW-1185">Reference proteome</keyword>
<feature type="transmembrane region" description="Helical" evidence="1">
    <location>
        <begin position="387"/>
        <end position="416"/>
    </location>
</feature>
<feature type="transmembrane region" description="Helical" evidence="1">
    <location>
        <begin position="96"/>
        <end position="115"/>
    </location>
</feature>
<proteinExistence type="predicted"/>
<feature type="transmembrane region" description="Helical" evidence="1">
    <location>
        <begin position="357"/>
        <end position="375"/>
    </location>
</feature>
<feature type="transmembrane region" description="Helical" evidence="1">
    <location>
        <begin position="150"/>
        <end position="170"/>
    </location>
</feature>
<feature type="transmembrane region" description="Helical" evidence="1">
    <location>
        <begin position="191"/>
        <end position="212"/>
    </location>
</feature>
<reference evidence="3" key="1">
    <citation type="journal article" date="2019" name="Int. J. Syst. Evol. Microbiol.">
        <title>The Global Catalogue of Microorganisms (GCM) 10K type strain sequencing project: providing services to taxonomists for standard genome sequencing and annotation.</title>
        <authorList>
            <consortium name="The Broad Institute Genomics Platform"/>
            <consortium name="The Broad Institute Genome Sequencing Center for Infectious Disease"/>
            <person name="Wu L."/>
            <person name="Ma J."/>
        </authorList>
    </citation>
    <scope>NUCLEOTIDE SEQUENCE [LARGE SCALE GENOMIC DNA]</scope>
    <source>
        <strain evidence="3">CGMCC 1.15288</strain>
    </source>
</reference>
<evidence type="ECO:0000313" key="2">
    <source>
        <dbReference type="EMBL" id="GGH30889.1"/>
    </source>
</evidence>
<dbReference type="EMBL" id="BMIA01000001">
    <property type="protein sequence ID" value="GGH30889.1"/>
    <property type="molecule type" value="Genomic_DNA"/>
</dbReference>
<protein>
    <submittedName>
        <fullName evidence="2">DUF4153 domain-containing protein</fullName>
    </submittedName>
</protein>
<organism evidence="2 3">
    <name type="scientific">Dyadobacter endophyticus</name>
    <dbReference type="NCBI Taxonomy" id="1749036"/>
    <lineage>
        <taxon>Bacteria</taxon>
        <taxon>Pseudomonadati</taxon>
        <taxon>Bacteroidota</taxon>
        <taxon>Cytophagia</taxon>
        <taxon>Cytophagales</taxon>
        <taxon>Spirosomataceae</taxon>
        <taxon>Dyadobacter</taxon>
    </lineage>
</organism>
<comment type="caution">
    <text evidence="2">The sequence shown here is derived from an EMBL/GenBank/DDBJ whole genome shotgun (WGS) entry which is preliminary data.</text>
</comment>
<feature type="transmembrane region" description="Helical" evidence="1">
    <location>
        <begin position="322"/>
        <end position="345"/>
    </location>
</feature>
<keyword evidence="1" id="KW-1133">Transmembrane helix</keyword>
<sequence length="419" mass="46099">MREEILLNQHNALQLEKLYRGNKPGFKAAFNALYPELPGNPLAEGWYQRLNFGQDELSGGAGAWGTPGERTFVVAASLFAALIAKLPEMLSISEDFFYPRNIGFIVAPVLMAYFAWKNFISWKTRGLAILLLVASAVFINWLPQNEKSDTLILSCIHLPLWLWSLLGAAYNGGKWRKGANWLEFLRYTGELVVMSGLLVLSGGLTTAITIGLFKLIGWDIQEFYFQYIVICGLSAVPIVATFITRVQPTLVSKVSPVIAKLFSPVALVMLVVYLVATLVAGKSPYHDREFLVLFNGLLVGVMALIFFSVAETDQSGSNRGQIVLLFLLSAVTLLVNSIALSAVLFRISEWGLTPNRAAVLGANVLMLAHLFYIGLKLFSVLSKRTSLSAVGASLAVFLPLYSIWSATVIFLFPLIFGFK</sequence>
<keyword evidence="1" id="KW-0472">Membrane</keyword>
<dbReference type="Proteomes" id="UP000600214">
    <property type="component" value="Unassembled WGS sequence"/>
</dbReference>
<feature type="transmembrane region" description="Helical" evidence="1">
    <location>
        <begin position="127"/>
        <end position="144"/>
    </location>
</feature>
<evidence type="ECO:0000256" key="1">
    <source>
        <dbReference type="SAM" id="Phobius"/>
    </source>
</evidence>
<name>A0ABQ1YMM4_9BACT</name>
<keyword evidence="1" id="KW-0812">Transmembrane</keyword>
<feature type="transmembrane region" description="Helical" evidence="1">
    <location>
        <begin position="290"/>
        <end position="310"/>
    </location>
</feature>
<evidence type="ECO:0000313" key="3">
    <source>
        <dbReference type="Proteomes" id="UP000600214"/>
    </source>
</evidence>
<feature type="transmembrane region" description="Helical" evidence="1">
    <location>
        <begin position="224"/>
        <end position="245"/>
    </location>
</feature>
<feature type="transmembrane region" description="Helical" evidence="1">
    <location>
        <begin position="257"/>
        <end position="278"/>
    </location>
</feature>
<gene>
    <name evidence="2" type="ORF">GCM10007423_19330</name>
</gene>